<dbReference type="PANTHER" id="PTHR30008">
    <property type="entry name" value="EXODEOXYRIBONUCLEASE 7 LARGE SUBUNIT"/>
    <property type="match status" value="1"/>
</dbReference>
<dbReference type="EC" id="3.1.11.6" evidence="5"/>
<feature type="domain" description="Exonuclease VII large subunit C-terminal" evidence="7">
    <location>
        <begin position="147"/>
        <end position="368"/>
    </location>
</feature>
<dbReference type="HAMAP" id="MF_00378">
    <property type="entry name" value="Exonuc_7_L"/>
    <property type="match status" value="1"/>
</dbReference>
<dbReference type="GO" id="GO:0008855">
    <property type="term" value="F:exodeoxyribonuclease VII activity"/>
    <property type="evidence" value="ECO:0007669"/>
    <property type="project" value="UniProtKB-EC"/>
</dbReference>
<protein>
    <recommendedName>
        <fullName evidence="5">Exodeoxyribonuclease 7 large subunit</fullName>
        <ecNumber evidence="5">3.1.11.6</ecNumber>
    </recommendedName>
    <alternativeName>
        <fullName evidence="5">Exodeoxyribonuclease VII large subunit</fullName>
        <shortName evidence="5">Exonuclease VII large subunit</shortName>
    </alternativeName>
</protein>
<dbReference type="RefSeq" id="WP_324667700.1">
    <property type="nucleotide sequence ID" value="NZ_CP141614.1"/>
</dbReference>
<dbReference type="Proteomes" id="UP001333102">
    <property type="component" value="Chromosome"/>
</dbReference>
<dbReference type="Pfam" id="PF02601">
    <property type="entry name" value="Exonuc_VII_L"/>
    <property type="match status" value="1"/>
</dbReference>
<evidence type="ECO:0000256" key="1">
    <source>
        <dbReference type="ARBA" id="ARBA00022490"/>
    </source>
</evidence>
<evidence type="ECO:0000256" key="3">
    <source>
        <dbReference type="ARBA" id="ARBA00022801"/>
    </source>
</evidence>
<dbReference type="EMBL" id="CP141614">
    <property type="protein sequence ID" value="WRP13455.1"/>
    <property type="molecule type" value="Genomic_DNA"/>
</dbReference>
<evidence type="ECO:0000256" key="6">
    <source>
        <dbReference type="RuleBase" id="RU004355"/>
    </source>
</evidence>
<accession>A0ABZ1BLK5</accession>
<dbReference type="InterPro" id="IPR020579">
    <property type="entry name" value="Exonuc_VII_lsu_C"/>
</dbReference>
<keyword evidence="4 5" id="KW-0269">Exonuclease</keyword>
<keyword evidence="10" id="KW-1185">Reference proteome</keyword>
<comment type="function">
    <text evidence="5">Bidirectionally degrades single-stranded DNA into large acid-insoluble oligonucleotides, which are then degraded further into small acid-soluble oligonucleotides.</text>
</comment>
<comment type="subunit">
    <text evidence="5">Heterooligomer composed of large and small subunits.</text>
</comment>
<comment type="similarity">
    <text evidence="5 6">Belongs to the XseA family.</text>
</comment>
<sequence>MSTSAERAAAWSAGAPWGGVAPAGQVLTVSQLTERIRARIASDPCLASQVAVTGELSNVKAHSGSGHLYFSLKDRNSRVACVMWRNHAQRLGFEPRDGMQVVATGYVDVYAVAGVYQLYVQGLYPVGLGLLYARLQELYQRLSQEGLFDEARKRPLPPWPRGVGVVTSPDGAALRDVVAVFRRRSPRTPLVLSPALVQGDGAVESLIRALERVVQVSWVDVVIVARGGGSAEDLWIFNDERLVRAVAACPKPVVCAIGHETDVTLAELAADRRAPTPSAAAEVAGPDEESARLGLRQQTVRLERAVRRHLARLHECLHRAASRPALVRPDRWLGRHRQRLDELVMREEAAVRRALEGPRLALASLSGRLSASSPLETLARGYALVQEEATGRWVRRAAEVEPGAHLRLRMRDGALRCRVLDRLEGAADGDGAGLIRPGGAEHGDLA</sequence>
<keyword evidence="3 5" id="KW-0378">Hydrolase</keyword>
<dbReference type="PANTHER" id="PTHR30008:SF0">
    <property type="entry name" value="EXODEOXYRIBONUCLEASE 7 LARGE SUBUNIT"/>
    <property type="match status" value="1"/>
</dbReference>
<dbReference type="Pfam" id="PF13742">
    <property type="entry name" value="tRNA_anti_2"/>
    <property type="match status" value="1"/>
</dbReference>
<organism evidence="9 10">
    <name type="scientific">Geochorda subterranea</name>
    <dbReference type="NCBI Taxonomy" id="3109564"/>
    <lineage>
        <taxon>Bacteria</taxon>
        <taxon>Bacillati</taxon>
        <taxon>Bacillota</taxon>
        <taxon>Limnochordia</taxon>
        <taxon>Limnochordales</taxon>
        <taxon>Geochordaceae</taxon>
        <taxon>Geochorda</taxon>
    </lineage>
</organism>
<evidence type="ECO:0000313" key="10">
    <source>
        <dbReference type="Proteomes" id="UP001333102"/>
    </source>
</evidence>
<evidence type="ECO:0000256" key="2">
    <source>
        <dbReference type="ARBA" id="ARBA00022722"/>
    </source>
</evidence>
<reference evidence="10" key="1">
    <citation type="submission" date="2023-12" db="EMBL/GenBank/DDBJ databases">
        <title>Novel isolates from deep terrestrial aquifers shed light on the physiology and ecology of the class Limnochordia.</title>
        <authorList>
            <person name="Karnachuk O.V."/>
            <person name="Lukina A.P."/>
            <person name="Avakyan M.R."/>
            <person name="Kadnikov V."/>
            <person name="Begmatov S."/>
            <person name="Beletsky A.V."/>
            <person name="Mardanov A.V."/>
            <person name="Ravin N.V."/>
        </authorList>
    </citation>
    <scope>NUCLEOTIDE SEQUENCE [LARGE SCALE GENOMIC DNA]</scope>
    <source>
        <strain evidence="10">LN</strain>
    </source>
</reference>
<keyword evidence="1 5" id="KW-0963">Cytoplasm</keyword>
<evidence type="ECO:0000256" key="4">
    <source>
        <dbReference type="ARBA" id="ARBA00022839"/>
    </source>
</evidence>
<keyword evidence="2 5" id="KW-0540">Nuclease</keyword>
<dbReference type="InterPro" id="IPR003753">
    <property type="entry name" value="Exonuc_VII_L"/>
</dbReference>
<dbReference type="NCBIfam" id="TIGR00237">
    <property type="entry name" value="xseA"/>
    <property type="match status" value="1"/>
</dbReference>
<evidence type="ECO:0000259" key="8">
    <source>
        <dbReference type="Pfam" id="PF13742"/>
    </source>
</evidence>
<feature type="domain" description="OB-fold nucleic acid binding" evidence="8">
    <location>
        <begin position="27"/>
        <end position="121"/>
    </location>
</feature>
<name>A0ABZ1BLK5_9FIRM</name>
<proteinExistence type="inferred from homology"/>
<dbReference type="InterPro" id="IPR025824">
    <property type="entry name" value="OB-fold_nuc-bd_dom"/>
</dbReference>
<evidence type="ECO:0000256" key="5">
    <source>
        <dbReference type="HAMAP-Rule" id="MF_00378"/>
    </source>
</evidence>
<dbReference type="CDD" id="cd04489">
    <property type="entry name" value="ExoVII_LU_OBF"/>
    <property type="match status" value="1"/>
</dbReference>
<gene>
    <name evidence="5 9" type="primary">xseA</name>
    <name evidence="9" type="ORF">VLY81_08315</name>
</gene>
<evidence type="ECO:0000313" key="9">
    <source>
        <dbReference type="EMBL" id="WRP13455.1"/>
    </source>
</evidence>
<comment type="catalytic activity">
    <reaction evidence="5 6">
        <text>Exonucleolytic cleavage in either 5'- to 3'- or 3'- to 5'-direction to yield nucleoside 5'-phosphates.</text>
        <dbReference type="EC" id="3.1.11.6"/>
    </reaction>
</comment>
<comment type="subcellular location">
    <subcellularLocation>
        <location evidence="5 6">Cytoplasm</location>
    </subcellularLocation>
</comment>
<evidence type="ECO:0000259" key="7">
    <source>
        <dbReference type="Pfam" id="PF02601"/>
    </source>
</evidence>